<gene>
    <name evidence="1" type="ORF">TSUD_334250</name>
</gene>
<reference evidence="2" key="1">
    <citation type="journal article" date="2017" name="Front. Plant Sci.">
        <title>Climate Clever Clovers: New Paradigm to Reduce the Environmental Footprint of Ruminants by Breeding Low Methanogenic Forages Utilizing Haplotype Variation.</title>
        <authorList>
            <person name="Kaur P."/>
            <person name="Appels R."/>
            <person name="Bayer P.E."/>
            <person name="Keeble-Gagnere G."/>
            <person name="Wang J."/>
            <person name="Hirakawa H."/>
            <person name="Shirasawa K."/>
            <person name="Vercoe P."/>
            <person name="Stefanova K."/>
            <person name="Durmic Z."/>
            <person name="Nichols P."/>
            <person name="Revell C."/>
            <person name="Isobe S.N."/>
            <person name="Edwards D."/>
            <person name="Erskine W."/>
        </authorList>
    </citation>
    <scope>NUCLEOTIDE SEQUENCE [LARGE SCALE GENOMIC DNA]</scope>
    <source>
        <strain evidence="2">cv. Daliak</strain>
    </source>
</reference>
<proteinExistence type="predicted"/>
<dbReference type="AlphaFoldDB" id="A0A2Z6N2R0"/>
<organism evidence="1 2">
    <name type="scientific">Trifolium subterraneum</name>
    <name type="common">Subterranean clover</name>
    <dbReference type="NCBI Taxonomy" id="3900"/>
    <lineage>
        <taxon>Eukaryota</taxon>
        <taxon>Viridiplantae</taxon>
        <taxon>Streptophyta</taxon>
        <taxon>Embryophyta</taxon>
        <taxon>Tracheophyta</taxon>
        <taxon>Spermatophyta</taxon>
        <taxon>Magnoliopsida</taxon>
        <taxon>eudicotyledons</taxon>
        <taxon>Gunneridae</taxon>
        <taxon>Pentapetalae</taxon>
        <taxon>rosids</taxon>
        <taxon>fabids</taxon>
        <taxon>Fabales</taxon>
        <taxon>Fabaceae</taxon>
        <taxon>Papilionoideae</taxon>
        <taxon>50 kb inversion clade</taxon>
        <taxon>NPAAA clade</taxon>
        <taxon>Hologalegina</taxon>
        <taxon>IRL clade</taxon>
        <taxon>Trifolieae</taxon>
        <taxon>Trifolium</taxon>
    </lineage>
</organism>
<sequence>MMMIGGCSGLTFSRLWKYDQVLVCDVVDMDGSCRENGTEAEMMGCYCTDAVIFYIAGSTTSPI</sequence>
<accession>A0A2Z6N2R0</accession>
<evidence type="ECO:0000313" key="2">
    <source>
        <dbReference type="Proteomes" id="UP000242715"/>
    </source>
</evidence>
<dbReference type="Proteomes" id="UP000242715">
    <property type="component" value="Unassembled WGS sequence"/>
</dbReference>
<dbReference type="EMBL" id="DF973268">
    <property type="protein sequence ID" value="GAU23377.1"/>
    <property type="molecule type" value="Genomic_DNA"/>
</dbReference>
<evidence type="ECO:0000313" key="1">
    <source>
        <dbReference type="EMBL" id="GAU23377.1"/>
    </source>
</evidence>
<name>A0A2Z6N2R0_TRISU</name>
<protein>
    <submittedName>
        <fullName evidence="1">Uncharacterized protein</fullName>
    </submittedName>
</protein>
<keyword evidence="2" id="KW-1185">Reference proteome</keyword>